<dbReference type="Proteomes" id="UP000318437">
    <property type="component" value="Unassembled WGS sequence"/>
</dbReference>
<dbReference type="EMBL" id="SJPS01000018">
    <property type="protein sequence ID" value="TWU17848.1"/>
    <property type="molecule type" value="Genomic_DNA"/>
</dbReference>
<dbReference type="AlphaFoldDB" id="A0A5C6C106"/>
<reference evidence="1 2" key="1">
    <citation type="submission" date="2019-02" db="EMBL/GenBank/DDBJ databases">
        <title>Deep-cultivation of Planctomycetes and their phenomic and genomic characterization uncovers novel biology.</title>
        <authorList>
            <person name="Wiegand S."/>
            <person name="Jogler M."/>
            <person name="Boedeker C."/>
            <person name="Pinto D."/>
            <person name="Vollmers J."/>
            <person name="Rivas-Marin E."/>
            <person name="Kohn T."/>
            <person name="Peeters S.H."/>
            <person name="Heuer A."/>
            <person name="Rast P."/>
            <person name="Oberbeckmann S."/>
            <person name="Bunk B."/>
            <person name="Jeske O."/>
            <person name="Meyerdierks A."/>
            <person name="Storesund J.E."/>
            <person name="Kallscheuer N."/>
            <person name="Luecker S."/>
            <person name="Lage O.M."/>
            <person name="Pohl T."/>
            <person name="Merkel B.J."/>
            <person name="Hornburger P."/>
            <person name="Mueller R.-W."/>
            <person name="Bruemmer F."/>
            <person name="Labrenz M."/>
            <person name="Spormann A.M."/>
            <person name="Op Den Camp H."/>
            <person name="Overmann J."/>
            <person name="Amann R."/>
            <person name="Jetten M.S.M."/>
            <person name="Mascher T."/>
            <person name="Medema M.H."/>
            <person name="Devos D.P."/>
            <person name="Kaster A.-K."/>
            <person name="Ovreas L."/>
            <person name="Rohde M."/>
            <person name="Galperin M.Y."/>
            <person name="Jogler C."/>
        </authorList>
    </citation>
    <scope>NUCLEOTIDE SEQUENCE [LARGE SCALE GENOMIC DNA]</scope>
    <source>
        <strain evidence="1 2">Pla144</strain>
    </source>
</reference>
<sequence length="145" mass="16470">MIVSKQGDAPAEKVRVKIWDMPRDAKVWTSSIGSTIEERTDYTLRLNLPIVPAKMNVSFAIKPVLLGSQELMPDSDGVSSAAGNAHEEQWLRDFAKDEVYQVIGRIILDVVDGFHGWHRQYDTPINKAEVIEWAEHSYSVEDRYP</sequence>
<protein>
    <submittedName>
        <fullName evidence="1">Uncharacterized protein</fullName>
    </submittedName>
</protein>
<keyword evidence="2" id="KW-1185">Reference proteome</keyword>
<gene>
    <name evidence="1" type="ORF">Pla144_50550</name>
</gene>
<comment type="caution">
    <text evidence="1">The sequence shown here is derived from an EMBL/GenBank/DDBJ whole genome shotgun (WGS) entry which is preliminary data.</text>
</comment>
<proteinExistence type="predicted"/>
<evidence type="ECO:0000313" key="2">
    <source>
        <dbReference type="Proteomes" id="UP000318437"/>
    </source>
</evidence>
<evidence type="ECO:0000313" key="1">
    <source>
        <dbReference type="EMBL" id="TWU17848.1"/>
    </source>
</evidence>
<accession>A0A5C6C106</accession>
<name>A0A5C6C106_9BACT</name>
<organism evidence="1 2">
    <name type="scientific">Bythopirellula polymerisocia</name>
    <dbReference type="NCBI Taxonomy" id="2528003"/>
    <lineage>
        <taxon>Bacteria</taxon>
        <taxon>Pseudomonadati</taxon>
        <taxon>Planctomycetota</taxon>
        <taxon>Planctomycetia</taxon>
        <taxon>Pirellulales</taxon>
        <taxon>Lacipirellulaceae</taxon>
        <taxon>Bythopirellula</taxon>
    </lineage>
</organism>